<dbReference type="AlphaFoldDB" id="A0A6A7B2T3"/>
<reference evidence="1" key="1">
    <citation type="submission" date="2020-01" db="EMBL/GenBank/DDBJ databases">
        <authorList>
            <consortium name="DOE Joint Genome Institute"/>
            <person name="Haridas S."/>
            <person name="Albert R."/>
            <person name="Binder M."/>
            <person name="Bloem J."/>
            <person name="Labutti K."/>
            <person name="Salamov A."/>
            <person name="Andreopoulos B."/>
            <person name="Baker S.E."/>
            <person name="Barry K."/>
            <person name="Bills G."/>
            <person name="Bluhm B.H."/>
            <person name="Cannon C."/>
            <person name="Castanera R."/>
            <person name="Culley D.E."/>
            <person name="Daum C."/>
            <person name="Ezra D."/>
            <person name="Gonzalez J.B."/>
            <person name="Henrissat B."/>
            <person name="Kuo A."/>
            <person name="Liang C."/>
            <person name="Lipzen A."/>
            <person name="Lutzoni F."/>
            <person name="Magnuson J."/>
            <person name="Mondo S."/>
            <person name="Nolan M."/>
            <person name="Ohm R."/>
            <person name="Pangilinan J."/>
            <person name="Park H.-J."/>
            <person name="Ramirez L."/>
            <person name="Alfaro M."/>
            <person name="Sun H."/>
            <person name="Tritt A."/>
            <person name="Yoshinaga Y."/>
            <person name="Zwiers L.-H."/>
            <person name="Turgeon B.G."/>
            <person name="Goodwin S.B."/>
            <person name="Spatafora J.W."/>
            <person name="Crous P.W."/>
            <person name="Grigoriev I.V."/>
        </authorList>
    </citation>
    <scope>NUCLEOTIDE SEQUENCE</scope>
    <source>
        <strain evidence="1">IPT5</strain>
    </source>
</reference>
<dbReference type="Proteomes" id="UP000799423">
    <property type="component" value="Unassembled WGS sequence"/>
</dbReference>
<dbReference type="EMBL" id="MU006309">
    <property type="protein sequence ID" value="KAF2849826.1"/>
    <property type="molecule type" value="Genomic_DNA"/>
</dbReference>
<evidence type="ECO:0000313" key="1">
    <source>
        <dbReference type="EMBL" id="KAF2849826.1"/>
    </source>
</evidence>
<gene>
    <name evidence="1" type="ORF">T440DRAFT_508332</name>
</gene>
<sequence>MVSRVWCSDTSFQSKVARKTILGSCTEFIGPPTEFNTNHGSPISFINPPVPRSQHEGHDVLRHFATLAFTVNAYQYRCLGQDKNGKIDPSGATTWRWTGRSCAVTKPRIMTGTNNGVCCEVDGAYMGTFSAHCWDQKDPHNIYHPVFQDHC</sequence>
<proteinExistence type="predicted"/>
<protein>
    <submittedName>
        <fullName evidence="1">Uncharacterized protein</fullName>
    </submittedName>
</protein>
<evidence type="ECO:0000313" key="2">
    <source>
        <dbReference type="Proteomes" id="UP000799423"/>
    </source>
</evidence>
<organism evidence="1 2">
    <name type="scientific">Plenodomus tracheiphilus IPT5</name>
    <dbReference type="NCBI Taxonomy" id="1408161"/>
    <lineage>
        <taxon>Eukaryota</taxon>
        <taxon>Fungi</taxon>
        <taxon>Dikarya</taxon>
        <taxon>Ascomycota</taxon>
        <taxon>Pezizomycotina</taxon>
        <taxon>Dothideomycetes</taxon>
        <taxon>Pleosporomycetidae</taxon>
        <taxon>Pleosporales</taxon>
        <taxon>Pleosporineae</taxon>
        <taxon>Leptosphaeriaceae</taxon>
        <taxon>Plenodomus</taxon>
    </lineage>
</organism>
<keyword evidence="2" id="KW-1185">Reference proteome</keyword>
<name>A0A6A7B2T3_9PLEO</name>
<accession>A0A6A7B2T3</accession>